<dbReference type="Proteomes" id="UP001224412">
    <property type="component" value="Unassembled WGS sequence"/>
</dbReference>
<sequence length="301" mass="32550">MTENSAINKNVSKQRPEGLSAEEARMYDDFQIGGHEREMPESERLEQLASFIDAHYDKPAGWEAEAGKNASEYAASAQADAAQSGTDHPSNQLADARAEIENYLARLPDRITHAAMIMLGSAVDHSLPVTAYAQGIETRDDEFGRWFLPENPRGVAVAVVGGWWYAGAAREMSWEPEIAALAGYSQRAIFSVHFPLLPEASAAEASAFVRRAVEAVRASAEATAESNELLAWGKWAGADLLLEHADLVDALVLTFGSADSSAVAGVGKRVVRQQLTAHRHVATPTTARAAVREIAELWGIR</sequence>
<dbReference type="Gene3D" id="3.40.50.1820">
    <property type="entry name" value="alpha/beta hydrolase"/>
    <property type="match status" value="1"/>
</dbReference>
<dbReference type="AlphaFoldDB" id="A0AAP4BRD1"/>
<evidence type="ECO:0000313" key="2">
    <source>
        <dbReference type="EMBL" id="MDK4307105.1"/>
    </source>
</evidence>
<dbReference type="InterPro" id="IPR029058">
    <property type="entry name" value="AB_hydrolase_fold"/>
</dbReference>
<reference evidence="2" key="1">
    <citation type="submission" date="2023-05" db="EMBL/GenBank/DDBJ databases">
        <title>Metabolic capabilities are highly conserved among human nasal-associated Corynebacterium species in pangenomic analyses.</title>
        <authorList>
            <person name="Tran T.H."/>
            <person name="Roberts A.Q."/>
            <person name="Escapa I.F."/>
            <person name="Gao W."/>
            <person name="Conlan S."/>
            <person name="Kong H."/>
            <person name="Segre J.A."/>
            <person name="Kelly M.S."/>
            <person name="Lemon K.P."/>
        </authorList>
    </citation>
    <scope>NUCLEOTIDE SEQUENCE</scope>
    <source>
        <strain evidence="2">KPL2773</strain>
    </source>
</reference>
<evidence type="ECO:0000256" key="1">
    <source>
        <dbReference type="SAM" id="MobiDB-lite"/>
    </source>
</evidence>
<dbReference type="EMBL" id="JASNVH010000008">
    <property type="protein sequence ID" value="MDK4307105.1"/>
    <property type="molecule type" value="Genomic_DNA"/>
</dbReference>
<proteinExistence type="predicted"/>
<feature type="compositionally biased region" description="Polar residues" evidence="1">
    <location>
        <begin position="1"/>
        <end position="13"/>
    </location>
</feature>
<feature type="region of interest" description="Disordered" evidence="1">
    <location>
        <begin position="1"/>
        <end position="24"/>
    </location>
</feature>
<name>A0AAP4BRD1_9CORY</name>
<evidence type="ECO:0000313" key="3">
    <source>
        <dbReference type="Proteomes" id="UP001224412"/>
    </source>
</evidence>
<feature type="region of interest" description="Disordered" evidence="1">
    <location>
        <begin position="69"/>
        <end position="92"/>
    </location>
</feature>
<dbReference type="SUPFAM" id="SSF53474">
    <property type="entry name" value="alpha/beta-Hydrolases"/>
    <property type="match status" value="1"/>
</dbReference>
<comment type="caution">
    <text evidence="2">The sequence shown here is derived from an EMBL/GenBank/DDBJ whole genome shotgun (WGS) entry which is preliminary data.</text>
</comment>
<feature type="compositionally biased region" description="Low complexity" evidence="1">
    <location>
        <begin position="70"/>
        <end position="84"/>
    </location>
</feature>
<dbReference type="RefSeq" id="WP_126850155.1">
    <property type="nucleotide sequence ID" value="NZ_JAQPSP010000007.1"/>
</dbReference>
<organism evidence="2 3">
    <name type="scientific">Corynebacterium pseudodiphtheriticum</name>
    <dbReference type="NCBI Taxonomy" id="37637"/>
    <lineage>
        <taxon>Bacteria</taxon>
        <taxon>Bacillati</taxon>
        <taxon>Actinomycetota</taxon>
        <taxon>Actinomycetes</taxon>
        <taxon>Mycobacteriales</taxon>
        <taxon>Corynebacteriaceae</taxon>
        <taxon>Corynebacterium</taxon>
    </lineage>
</organism>
<accession>A0AAP4BRD1</accession>
<gene>
    <name evidence="2" type="ORF">QPX42_06060</name>
</gene>
<protein>
    <submittedName>
        <fullName evidence="2">Uncharacterized protein</fullName>
    </submittedName>
</protein>